<evidence type="ECO:0000313" key="3">
    <source>
        <dbReference type="Proteomes" id="UP000030121"/>
    </source>
</evidence>
<keyword evidence="3" id="KW-1185">Reference proteome</keyword>
<dbReference type="EMBL" id="JRLW01000004">
    <property type="protein sequence ID" value="KGO89941.1"/>
    <property type="molecule type" value="Genomic_DNA"/>
</dbReference>
<dbReference type="RefSeq" id="WP_026981633.1">
    <property type="nucleotide sequence ID" value="NZ_JRLW01000004.1"/>
</dbReference>
<sequence>MKKILTLLLCFGALYTNAQQIKCEYDMEEKTDSTYLKKTHDYLIHEKDLGNNKDFIQFALINSDGTLYLNFQLLQRSKDFIKSNCFDTTSKISLQLTNGKIVTLISAGETCSQLIFDEKEKNNIRILNNYFLFSKDGYEDLKKYPISLMKVKYLTETTDYVFKKELKSDNIKGDYSPENYFINYLKCVE</sequence>
<protein>
    <submittedName>
        <fullName evidence="2">Uncharacterized protein</fullName>
    </submittedName>
</protein>
<dbReference type="Proteomes" id="UP000030121">
    <property type="component" value="Unassembled WGS sequence"/>
</dbReference>
<feature type="signal peptide" evidence="1">
    <location>
        <begin position="1"/>
        <end position="18"/>
    </location>
</feature>
<dbReference type="AlphaFoldDB" id="A0A0A2ME92"/>
<reference evidence="2 3" key="1">
    <citation type="submission" date="2013-09" db="EMBL/GenBank/DDBJ databases">
        <authorList>
            <person name="Zeng Z."/>
            <person name="Chen C."/>
        </authorList>
    </citation>
    <scope>NUCLEOTIDE SEQUENCE [LARGE SCALE GENOMIC DNA]</scope>
    <source>
        <strain evidence="2 3">GH29-5</strain>
    </source>
</reference>
<evidence type="ECO:0000313" key="2">
    <source>
        <dbReference type="EMBL" id="KGO89941.1"/>
    </source>
</evidence>
<gene>
    <name evidence="2" type="ORF">Q764_04860</name>
</gene>
<dbReference type="eggNOG" id="ENOG5032WZP">
    <property type="taxonomic scope" value="Bacteria"/>
</dbReference>
<comment type="caution">
    <text evidence="2">The sequence shown here is derived from an EMBL/GenBank/DDBJ whole genome shotgun (WGS) entry which is preliminary data.</text>
</comment>
<feature type="chain" id="PRO_5001992216" evidence="1">
    <location>
        <begin position="19"/>
        <end position="189"/>
    </location>
</feature>
<name>A0A0A2ME92_9FLAO</name>
<evidence type="ECO:0000256" key="1">
    <source>
        <dbReference type="SAM" id="SignalP"/>
    </source>
</evidence>
<organism evidence="2 3">
    <name type="scientific">Flavobacterium suncheonense GH29-5 = DSM 17707</name>
    <dbReference type="NCBI Taxonomy" id="1121899"/>
    <lineage>
        <taxon>Bacteria</taxon>
        <taxon>Pseudomonadati</taxon>
        <taxon>Bacteroidota</taxon>
        <taxon>Flavobacteriia</taxon>
        <taxon>Flavobacteriales</taxon>
        <taxon>Flavobacteriaceae</taxon>
        <taxon>Flavobacterium</taxon>
    </lineage>
</organism>
<proteinExistence type="predicted"/>
<keyword evidence="1" id="KW-0732">Signal</keyword>
<dbReference type="OrthoDB" id="1372254at2"/>
<accession>A0A0A2ME92</accession>
<dbReference type="STRING" id="1121899.GCA_000430025_01407"/>